<protein>
    <submittedName>
        <fullName evidence="1">Uncharacterized protein</fullName>
    </submittedName>
</protein>
<keyword evidence="2" id="KW-1185">Reference proteome</keyword>
<comment type="caution">
    <text evidence="1">The sequence shown here is derived from an EMBL/GenBank/DDBJ whole genome shotgun (WGS) entry which is preliminary data.</text>
</comment>
<proteinExistence type="predicted"/>
<evidence type="ECO:0000313" key="1">
    <source>
        <dbReference type="EMBL" id="MDO1447944.1"/>
    </source>
</evidence>
<gene>
    <name evidence="1" type="ORF">Q0590_16855</name>
</gene>
<dbReference type="Proteomes" id="UP001168528">
    <property type="component" value="Unassembled WGS sequence"/>
</dbReference>
<sequence>MTPLKEVKVMVWKRDLEKNKDISRQLTMLSRKIEEQEIACVYIPKKSYKLLTTLLESRYISYGIISSEELQG</sequence>
<reference evidence="1" key="1">
    <citation type="submission" date="2023-07" db="EMBL/GenBank/DDBJ databases">
        <title>The genome sequence of Rhodocytophaga aerolata KACC 12507.</title>
        <authorList>
            <person name="Zhang X."/>
        </authorList>
    </citation>
    <scope>NUCLEOTIDE SEQUENCE</scope>
    <source>
        <strain evidence="1">KACC 12507</strain>
    </source>
</reference>
<evidence type="ECO:0000313" key="2">
    <source>
        <dbReference type="Proteomes" id="UP001168528"/>
    </source>
</evidence>
<organism evidence="1 2">
    <name type="scientific">Rhodocytophaga aerolata</name>
    <dbReference type="NCBI Taxonomy" id="455078"/>
    <lineage>
        <taxon>Bacteria</taxon>
        <taxon>Pseudomonadati</taxon>
        <taxon>Bacteroidota</taxon>
        <taxon>Cytophagia</taxon>
        <taxon>Cytophagales</taxon>
        <taxon>Rhodocytophagaceae</taxon>
        <taxon>Rhodocytophaga</taxon>
    </lineage>
</organism>
<name>A0ABT8R761_9BACT</name>
<accession>A0ABT8R761</accession>
<dbReference type="EMBL" id="JAUKPO010000009">
    <property type="protein sequence ID" value="MDO1447944.1"/>
    <property type="molecule type" value="Genomic_DNA"/>
</dbReference>
<dbReference type="RefSeq" id="WP_302038749.1">
    <property type="nucleotide sequence ID" value="NZ_JAUKPO010000009.1"/>
</dbReference>